<gene>
    <name evidence="2" type="ORF">X975_03226</name>
</gene>
<name>A0A087TM68_STEMI</name>
<feature type="non-terminal residue" evidence="2">
    <location>
        <position position="45"/>
    </location>
</feature>
<evidence type="ECO:0000313" key="3">
    <source>
        <dbReference type="Proteomes" id="UP000054359"/>
    </source>
</evidence>
<evidence type="ECO:0000256" key="1">
    <source>
        <dbReference type="SAM" id="Phobius"/>
    </source>
</evidence>
<dbReference type="EMBL" id="KK115856">
    <property type="protein sequence ID" value="KFM66207.1"/>
    <property type="molecule type" value="Genomic_DNA"/>
</dbReference>
<keyword evidence="1" id="KW-1133">Transmembrane helix</keyword>
<organism evidence="2 3">
    <name type="scientific">Stegodyphus mimosarum</name>
    <name type="common">African social velvet spider</name>
    <dbReference type="NCBI Taxonomy" id="407821"/>
    <lineage>
        <taxon>Eukaryota</taxon>
        <taxon>Metazoa</taxon>
        <taxon>Ecdysozoa</taxon>
        <taxon>Arthropoda</taxon>
        <taxon>Chelicerata</taxon>
        <taxon>Arachnida</taxon>
        <taxon>Araneae</taxon>
        <taxon>Araneomorphae</taxon>
        <taxon>Entelegynae</taxon>
        <taxon>Eresoidea</taxon>
        <taxon>Eresidae</taxon>
        <taxon>Stegodyphus</taxon>
    </lineage>
</organism>
<evidence type="ECO:0000313" key="2">
    <source>
        <dbReference type="EMBL" id="KFM66207.1"/>
    </source>
</evidence>
<keyword evidence="1" id="KW-0472">Membrane</keyword>
<reference evidence="2 3" key="1">
    <citation type="submission" date="2013-11" db="EMBL/GenBank/DDBJ databases">
        <title>Genome sequencing of Stegodyphus mimosarum.</title>
        <authorList>
            <person name="Bechsgaard J."/>
        </authorList>
    </citation>
    <scope>NUCLEOTIDE SEQUENCE [LARGE SCALE GENOMIC DNA]</scope>
</reference>
<dbReference type="Proteomes" id="UP000054359">
    <property type="component" value="Unassembled WGS sequence"/>
</dbReference>
<feature type="transmembrane region" description="Helical" evidence="1">
    <location>
        <begin position="6"/>
        <end position="28"/>
    </location>
</feature>
<protein>
    <submittedName>
        <fullName evidence="2">Uncharacterized protein</fullName>
    </submittedName>
</protein>
<keyword evidence="1" id="KW-0812">Transmembrane</keyword>
<keyword evidence="3" id="KW-1185">Reference proteome</keyword>
<accession>A0A087TM68</accession>
<sequence>MQKVKFFQSINVVGILLISSIFFIYLAFNPLEIFRAFFTCMQIML</sequence>
<dbReference type="AlphaFoldDB" id="A0A087TM68"/>
<proteinExistence type="predicted"/>